<name>A0A9P0LXP3_ACAOB</name>
<dbReference type="EMBL" id="CAKOFQ010007453">
    <property type="protein sequence ID" value="CAH2001539.1"/>
    <property type="molecule type" value="Genomic_DNA"/>
</dbReference>
<evidence type="ECO:0000313" key="1">
    <source>
        <dbReference type="EMBL" id="CAH2001539.1"/>
    </source>
</evidence>
<reference evidence="1" key="1">
    <citation type="submission" date="2022-03" db="EMBL/GenBank/DDBJ databases">
        <authorList>
            <person name="Sayadi A."/>
        </authorList>
    </citation>
    <scope>NUCLEOTIDE SEQUENCE</scope>
</reference>
<organism evidence="1 2">
    <name type="scientific">Acanthoscelides obtectus</name>
    <name type="common">Bean weevil</name>
    <name type="synonym">Bruchus obtectus</name>
    <dbReference type="NCBI Taxonomy" id="200917"/>
    <lineage>
        <taxon>Eukaryota</taxon>
        <taxon>Metazoa</taxon>
        <taxon>Ecdysozoa</taxon>
        <taxon>Arthropoda</taxon>
        <taxon>Hexapoda</taxon>
        <taxon>Insecta</taxon>
        <taxon>Pterygota</taxon>
        <taxon>Neoptera</taxon>
        <taxon>Endopterygota</taxon>
        <taxon>Coleoptera</taxon>
        <taxon>Polyphaga</taxon>
        <taxon>Cucujiformia</taxon>
        <taxon>Chrysomeloidea</taxon>
        <taxon>Chrysomelidae</taxon>
        <taxon>Bruchinae</taxon>
        <taxon>Bruchini</taxon>
        <taxon>Acanthoscelides</taxon>
    </lineage>
</organism>
<accession>A0A9P0LXP3</accession>
<comment type="caution">
    <text evidence="1">The sequence shown here is derived from an EMBL/GenBank/DDBJ whole genome shotgun (WGS) entry which is preliminary data.</text>
</comment>
<dbReference type="Proteomes" id="UP001152888">
    <property type="component" value="Unassembled WGS sequence"/>
</dbReference>
<sequence>MRVFIVRMVSYRQRNKEAYQRNGSDTSGKAASV</sequence>
<keyword evidence="2" id="KW-1185">Reference proteome</keyword>
<dbReference type="AlphaFoldDB" id="A0A9P0LXP3"/>
<gene>
    <name evidence="1" type="ORF">ACAOBT_LOCUS26264</name>
</gene>
<evidence type="ECO:0000313" key="2">
    <source>
        <dbReference type="Proteomes" id="UP001152888"/>
    </source>
</evidence>
<proteinExistence type="predicted"/>
<protein>
    <submittedName>
        <fullName evidence="1">Uncharacterized protein</fullName>
    </submittedName>
</protein>